<organism evidence="2 4">
    <name type="scientific">Nesidiocoris tenuis</name>
    <dbReference type="NCBI Taxonomy" id="355587"/>
    <lineage>
        <taxon>Eukaryota</taxon>
        <taxon>Metazoa</taxon>
        <taxon>Ecdysozoa</taxon>
        <taxon>Arthropoda</taxon>
        <taxon>Hexapoda</taxon>
        <taxon>Insecta</taxon>
        <taxon>Pterygota</taxon>
        <taxon>Neoptera</taxon>
        <taxon>Paraneoptera</taxon>
        <taxon>Hemiptera</taxon>
        <taxon>Heteroptera</taxon>
        <taxon>Panheteroptera</taxon>
        <taxon>Cimicomorpha</taxon>
        <taxon>Miridae</taxon>
        <taxon>Dicyphina</taxon>
        <taxon>Nesidiocoris</taxon>
    </lineage>
</organism>
<sequence length="56" mass="6030">MVAVHSLGLRAGTYPPDPHHPAPTPTAITPIRIRDEGPFDPGKGKDDEYPTGLKLK</sequence>
<gene>
    <name evidence="2" type="ORF">NTEN_LOCUS16420</name>
    <name evidence="3" type="ORF">NTEN_LOCUS16423</name>
</gene>
<evidence type="ECO:0000313" key="4">
    <source>
        <dbReference type="Proteomes" id="UP000479000"/>
    </source>
</evidence>
<feature type="compositionally biased region" description="Basic and acidic residues" evidence="1">
    <location>
        <begin position="32"/>
        <end position="48"/>
    </location>
</feature>
<reference evidence="2 4" key="1">
    <citation type="submission" date="2020-02" db="EMBL/GenBank/DDBJ databases">
        <authorList>
            <person name="Ferguson B K."/>
        </authorList>
    </citation>
    <scope>NUCLEOTIDE SEQUENCE [LARGE SCALE GENOMIC DNA]</scope>
</reference>
<keyword evidence="4" id="KW-1185">Reference proteome</keyword>
<dbReference type="Proteomes" id="UP000479000">
    <property type="component" value="Unassembled WGS sequence"/>
</dbReference>
<feature type="region of interest" description="Disordered" evidence="1">
    <location>
        <begin position="1"/>
        <end position="56"/>
    </location>
</feature>
<evidence type="ECO:0000256" key="1">
    <source>
        <dbReference type="SAM" id="MobiDB-lite"/>
    </source>
</evidence>
<feature type="non-terminal residue" evidence="2">
    <location>
        <position position="56"/>
    </location>
</feature>
<evidence type="ECO:0000313" key="2">
    <source>
        <dbReference type="EMBL" id="CAB0011481.1"/>
    </source>
</evidence>
<dbReference type="EMBL" id="CADCXU010024195">
    <property type="protein sequence ID" value="CAB0011484.1"/>
    <property type="molecule type" value="Genomic_DNA"/>
</dbReference>
<evidence type="ECO:0000313" key="3">
    <source>
        <dbReference type="EMBL" id="CAB0011484.1"/>
    </source>
</evidence>
<dbReference type="AlphaFoldDB" id="A0A6H5H5L7"/>
<protein>
    <submittedName>
        <fullName evidence="2">Uncharacterized protein</fullName>
    </submittedName>
</protein>
<accession>A0A6H5H5L7</accession>
<proteinExistence type="predicted"/>
<name>A0A6H5H5L7_9HEMI</name>
<dbReference type="EMBL" id="CADCXU010024193">
    <property type="protein sequence ID" value="CAB0011481.1"/>
    <property type="molecule type" value="Genomic_DNA"/>
</dbReference>